<dbReference type="EMBL" id="JAACXV010011502">
    <property type="protein sequence ID" value="KAF7275046.1"/>
    <property type="molecule type" value="Genomic_DNA"/>
</dbReference>
<keyword evidence="2" id="KW-1185">Reference proteome</keyword>
<accession>A0A834I959</accession>
<proteinExistence type="predicted"/>
<protein>
    <submittedName>
        <fullName evidence="1">Uncharacterized protein</fullName>
    </submittedName>
</protein>
<evidence type="ECO:0000313" key="2">
    <source>
        <dbReference type="Proteomes" id="UP000625711"/>
    </source>
</evidence>
<sequence length="70" mass="8132">MDYKKVLVTQYHTDITNFFKTSGFEVPCNDESDDEEEFNIQETEFEEFVTFNNDLAVCGERTDADIFTSA</sequence>
<organism evidence="1 2">
    <name type="scientific">Rhynchophorus ferrugineus</name>
    <name type="common">Red palm weevil</name>
    <name type="synonym">Curculio ferrugineus</name>
    <dbReference type="NCBI Taxonomy" id="354439"/>
    <lineage>
        <taxon>Eukaryota</taxon>
        <taxon>Metazoa</taxon>
        <taxon>Ecdysozoa</taxon>
        <taxon>Arthropoda</taxon>
        <taxon>Hexapoda</taxon>
        <taxon>Insecta</taxon>
        <taxon>Pterygota</taxon>
        <taxon>Neoptera</taxon>
        <taxon>Endopterygota</taxon>
        <taxon>Coleoptera</taxon>
        <taxon>Polyphaga</taxon>
        <taxon>Cucujiformia</taxon>
        <taxon>Curculionidae</taxon>
        <taxon>Dryophthorinae</taxon>
        <taxon>Rhynchophorus</taxon>
    </lineage>
</organism>
<evidence type="ECO:0000313" key="1">
    <source>
        <dbReference type="EMBL" id="KAF7275046.1"/>
    </source>
</evidence>
<reference evidence="1" key="1">
    <citation type="submission" date="2020-08" db="EMBL/GenBank/DDBJ databases">
        <title>Genome sequencing and assembly of the red palm weevil Rhynchophorus ferrugineus.</title>
        <authorList>
            <person name="Dias G.B."/>
            <person name="Bergman C.M."/>
            <person name="Manee M."/>
        </authorList>
    </citation>
    <scope>NUCLEOTIDE SEQUENCE</scope>
    <source>
        <strain evidence="1">AA-2017</strain>
        <tissue evidence="1">Whole larva</tissue>
    </source>
</reference>
<dbReference type="AlphaFoldDB" id="A0A834I959"/>
<name>A0A834I959_RHYFE</name>
<comment type="caution">
    <text evidence="1">The sequence shown here is derived from an EMBL/GenBank/DDBJ whole genome shotgun (WGS) entry which is preliminary data.</text>
</comment>
<dbReference type="Proteomes" id="UP000625711">
    <property type="component" value="Unassembled WGS sequence"/>
</dbReference>
<gene>
    <name evidence="1" type="ORF">GWI33_012238</name>
</gene>